<evidence type="ECO:0000259" key="2">
    <source>
        <dbReference type="Pfam" id="PF08028"/>
    </source>
</evidence>
<evidence type="ECO:0000313" key="4">
    <source>
        <dbReference type="Proteomes" id="UP000564644"/>
    </source>
</evidence>
<dbReference type="GO" id="GO:0050660">
    <property type="term" value="F:flavin adenine dinucleotide binding"/>
    <property type="evidence" value="ECO:0007669"/>
    <property type="project" value="InterPro"/>
</dbReference>
<dbReference type="Gene3D" id="1.20.140.10">
    <property type="entry name" value="Butyryl-CoA Dehydrogenase, subunit A, domain 3"/>
    <property type="match status" value="1"/>
</dbReference>
<reference evidence="3 4" key="1">
    <citation type="submission" date="2020-08" db="EMBL/GenBank/DDBJ databases">
        <title>Cohnella phylogeny.</title>
        <authorList>
            <person name="Dunlap C."/>
        </authorList>
    </citation>
    <scope>NUCLEOTIDE SEQUENCE [LARGE SCALE GENOMIC DNA]</scope>
    <source>
        <strain evidence="3 4">CBP 2801</strain>
    </source>
</reference>
<dbReference type="PANTHER" id="PTHR43884">
    <property type="entry name" value="ACYL-COA DEHYDROGENASE"/>
    <property type="match status" value="1"/>
</dbReference>
<dbReference type="SUPFAM" id="SSF47203">
    <property type="entry name" value="Acyl-CoA dehydrogenase C-terminal domain-like"/>
    <property type="match status" value="1"/>
</dbReference>
<dbReference type="PIRSF" id="PIRSF016578">
    <property type="entry name" value="HsaA"/>
    <property type="match status" value="1"/>
</dbReference>
<proteinExistence type="predicted"/>
<evidence type="ECO:0000256" key="1">
    <source>
        <dbReference type="ARBA" id="ARBA00023002"/>
    </source>
</evidence>
<dbReference type="SUPFAM" id="SSF56645">
    <property type="entry name" value="Acyl-CoA dehydrogenase NM domain-like"/>
    <property type="match status" value="1"/>
</dbReference>
<protein>
    <submittedName>
        <fullName evidence="3">Acyl-CoA dehydrogenase</fullName>
    </submittedName>
</protein>
<evidence type="ECO:0000313" key="3">
    <source>
        <dbReference type="EMBL" id="MBB6731768.1"/>
    </source>
</evidence>
<dbReference type="Gene3D" id="2.40.110.10">
    <property type="entry name" value="Butyryl-CoA Dehydrogenase, subunit A, domain 2"/>
    <property type="match status" value="1"/>
</dbReference>
<dbReference type="GO" id="GO:0003995">
    <property type="term" value="F:acyl-CoA dehydrogenase activity"/>
    <property type="evidence" value="ECO:0007669"/>
    <property type="project" value="TreeGrafter"/>
</dbReference>
<organism evidence="3 4">
    <name type="scientific">Cohnella zeiphila</name>
    <dbReference type="NCBI Taxonomy" id="2761120"/>
    <lineage>
        <taxon>Bacteria</taxon>
        <taxon>Bacillati</taxon>
        <taxon>Bacillota</taxon>
        <taxon>Bacilli</taxon>
        <taxon>Bacillales</taxon>
        <taxon>Paenibacillaceae</taxon>
        <taxon>Cohnella</taxon>
    </lineage>
</organism>
<dbReference type="InterPro" id="IPR036250">
    <property type="entry name" value="AcylCo_DH-like_C"/>
</dbReference>
<dbReference type="Pfam" id="PF08028">
    <property type="entry name" value="Acyl-CoA_dh_2"/>
    <property type="match status" value="1"/>
</dbReference>
<dbReference type="AlphaFoldDB" id="A0A7X0VXC0"/>
<feature type="domain" description="Acyl-CoA dehydrogenase C-terminal" evidence="2">
    <location>
        <begin position="220"/>
        <end position="349"/>
    </location>
</feature>
<accession>A0A7X0VXC0</accession>
<dbReference type="Gene3D" id="1.10.540.10">
    <property type="entry name" value="Acyl-CoA dehydrogenase/oxidase, N-terminal domain"/>
    <property type="match status" value="1"/>
</dbReference>
<gene>
    <name evidence="3" type="ORF">H7C18_12675</name>
</gene>
<dbReference type="EMBL" id="JACJVO010000015">
    <property type="protein sequence ID" value="MBB6731768.1"/>
    <property type="molecule type" value="Genomic_DNA"/>
</dbReference>
<comment type="caution">
    <text evidence="3">The sequence shown here is derived from an EMBL/GenBank/DDBJ whole genome shotgun (WGS) entry which is preliminary data.</text>
</comment>
<dbReference type="InterPro" id="IPR013107">
    <property type="entry name" value="Acyl-CoA_DH_C"/>
</dbReference>
<dbReference type="InterPro" id="IPR037069">
    <property type="entry name" value="AcylCoA_DH/ox_N_sf"/>
</dbReference>
<dbReference type="Proteomes" id="UP000564644">
    <property type="component" value="Unassembled WGS sequence"/>
</dbReference>
<dbReference type="PANTHER" id="PTHR43884:SF12">
    <property type="entry name" value="ISOVALERYL-COA DEHYDROGENASE, MITOCHONDRIAL-RELATED"/>
    <property type="match status" value="1"/>
</dbReference>
<dbReference type="InterPro" id="IPR046373">
    <property type="entry name" value="Acyl-CoA_Oxase/DH_mid-dom_sf"/>
</dbReference>
<keyword evidence="4" id="KW-1185">Reference proteome</keyword>
<dbReference type="InterPro" id="IPR009100">
    <property type="entry name" value="AcylCoA_DH/oxidase_NM_dom_sf"/>
</dbReference>
<keyword evidence="1" id="KW-0560">Oxidoreductase</keyword>
<dbReference type="RefSeq" id="WP_185129440.1">
    <property type="nucleotide sequence ID" value="NZ_JACJVO010000015.1"/>
</dbReference>
<name>A0A7X0VXC0_9BACL</name>
<sequence>MQSFDQDIVRRIRERSADMERRGELDDWLLEKIYDEKLFKLFVPSELNGLGSSLPEALRAFERMSWIDGSLGWLVTIGSGGGFFAAALPERRAAELFSGRKAVLAGSGMPTGKARKVEGGYRVTGSWAYCSGATFATFFTANCKIEGTGEELVRSFAFLPRQVQIAKDWNPLGLRATASHSIEVRDAYVPEDMTFDLTAEPRLNDPIYRYSFLAFAQTSFAAASVGVGRHFLEECAEFAASKAPEWKETSPRRLAALESAVAERLGILEAASDRFYELAESSWDTFVREGTLPEEVWREIGRRSQEAAAAARSGSDAVFPLLGMTALRHDHALCRTWRDLHTVTQHSVLLPENEE</sequence>